<dbReference type="OrthoDB" id="5591789at2759"/>
<sequence length="56" mass="6201">MGFAESFKTEMKSRNFSIYGQWLVELSSVFFSLKERRTHARGAAGDAGRCGNAALL</sequence>
<name>A0A6G1KIP5_9PLEO</name>
<reference evidence="1" key="1">
    <citation type="journal article" date="2020" name="Stud. Mycol.">
        <title>101 Dothideomycetes genomes: a test case for predicting lifestyles and emergence of pathogens.</title>
        <authorList>
            <person name="Haridas S."/>
            <person name="Albert R."/>
            <person name="Binder M."/>
            <person name="Bloem J."/>
            <person name="Labutti K."/>
            <person name="Salamov A."/>
            <person name="Andreopoulos B."/>
            <person name="Baker S."/>
            <person name="Barry K."/>
            <person name="Bills G."/>
            <person name="Bluhm B."/>
            <person name="Cannon C."/>
            <person name="Castanera R."/>
            <person name="Culley D."/>
            <person name="Daum C."/>
            <person name="Ezra D."/>
            <person name="Gonzalez J."/>
            <person name="Henrissat B."/>
            <person name="Kuo A."/>
            <person name="Liang C."/>
            <person name="Lipzen A."/>
            <person name="Lutzoni F."/>
            <person name="Magnuson J."/>
            <person name="Mondo S."/>
            <person name="Nolan M."/>
            <person name="Ohm R."/>
            <person name="Pangilinan J."/>
            <person name="Park H.-J."/>
            <person name="Ramirez L."/>
            <person name="Alfaro M."/>
            <person name="Sun H."/>
            <person name="Tritt A."/>
            <person name="Yoshinaga Y."/>
            <person name="Zwiers L.-H."/>
            <person name="Turgeon B."/>
            <person name="Goodwin S."/>
            <person name="Spatafora J."/>
            <person name="Crous P."/>
            <person name="Grigoriev I."/>
        </authorList>
    </citation>
    <scope>NUCLEOTIDE SEQUENCE</scope>
    <source>
        <strain evidence="1">CBS 279.74</strain>
    </source>
</reference>
<protein>
    <submittedName>
        <fullName evidence="1">Uncharacterized protein</fullName>
    </submittedName>
</protein>
<evidence type="ECO:0000313" key="2">
    <source>
        <dbReference type="Proteomes" id="UP000799428"/>
    </source>
</evidence>
<dbReference type="EMBL" id="MU005766">
    <property type="protein sequence ID" value="KAF2712352.1"/>
    <property type="molecule type" value="Genomic_DNA"/>
</dbReference>
<proteinExistence type="predicted"/>
<evidence type="ECO:0000313" key="1">
    <source>
        <dbReference type="EMBL" id="KAF2712352.1"/>
    </source>
</evidence>
<keyword evidence="2" id="KW-1185">Reference proteome</keyword>
<dbReference type="Proteomes" id="UP000799428">
    <property type="component" value="Unassembled WGS sequence"/>
</dbReference>
<gene>
    <name evidence="1" type="ORF">K504DRAFT_464442</name>
</gene>
<organism evidence="1 2">
    <name type="scientific">Pleomassaria siparia CBS 279.74</name>
    <dbReference type="NCBI Taxonomy" id="1314801"/>
    <lineage>
        <taxon>Eukaryota</taxon>
        <taxon>Fungi</taxon>
        <taxon>Dikarya</taxon>
        <taxon>Ascomycota</taxon>
        <taxon>Pezizomycotina</taxon>
        <taxon>Dothideomycetes</taxon>
        <taxon>Pleosporomycetidae</taxon>
        <taxon>Pleosporales</taxon>
        <taxon>Pleomassariaceae</taxon>
        <taxon>Pleomassaria</taxon>
    </lineage>
</organism>
<accession>A0A6G1KIP5</accession>
<dbReference type="AlphaFoldDB" id="A0A6G1KIP5"/>